<dbReference type="InterPro" id="IPR055207">
    <property type="entry name" value="POLR3C_WHD"/>
</dbReference>
<feature type="region of interest" description="Disordered" evidence="7">
    <location>
        <begin position="285"/>
        <end position="305"/>
    </location>
</feature>
<dbReference type="Pfam" id="PF08221">
    <property type="entry name" value="HTH_9"/>
    <property type="match status" value="1"/>
</dbReference>
<evidence type="ECO:0000313" key="12">
    <source>
        <dbReference type="Proteomes" id="UP000193922"/>
    </source>
</evidence>
<evidence type="ECO:0000313" key="11">
    <source>
        <dbReference type="EMBL" id="ORX71991.1"/>
    </source>
</evidence>
<dbReference type="Pfam" id="PF22536">
    <property type="entry name" value="WHD_POLR3C"/>
    <property type="match status" value="1"/>
</dbReference>
<evidence type="ECO:0000256" key="4">
    <source>
        <dbReference type="ARBA" id="ARBA00023242"/>
    </source>
</evidence>
<dbReference type="GO" id="GO:0003697">
    <property type="term" value="F:single-stranded DNA binding"/>
    <property type="evidence" value="ECO:0007669"/>
    <property type="project" value="UniProtKB-UniRule"/>
</dbReference>
<comment type="subcellular location">
    <subcellularLocation>
        <location evidence="1 6">Nucleus</location>
    </subcellularLocation>
</comment>
<comment type="function">
    <text evidence="5 6">DNA-dependent RNA polymerase catalyzes the transcription of DNA into RNA using the four ribonucleoside triphosphates as substrates. Specific core component of RNA polymerase III which synthesizes small RNAs, such as 5S rRNA and tRNAs.</text>
</comment>
<dbReference type="EMBL" id="MCFD01000003">
    <property type="protein sequence ID" value="ORX71991.1"/>
    <property type="molecule type" value="Genomic_DNA"/>
</dbReference>
<dbReference type="AlphaFoldDB" id="A0A1Y1WEN6"/>
<feature type="compositionally biased region" description="Polar residues" evidence="7">
    <location>
        <begin position="288"/>
        <end position="305"/>
    </location>
</feature>
<dbReference type="Gene3D" id="1.10.10.10">
    <property type="entry name" value="Winged helix-like DNA-binding domain superfamily/Winged helix DNA-binding domain"/>
    <property type="match status" value="3"/>
</dbReference>
<comment type="caution">
    <text evidence="11">The sequence shown here is derived from an EMBL/GenBank/DDBJ whole genome shotgun (WGS) entry which is preliminary data.</text>
</comment>
<evidence type="ECO:0000259" key="8">
    <source>
        <dbReference type="Pfam" id="PF05645"/>
    </source>
</evidence>
<dbReference type="Pfam" id="PF05645">
    <property type="entry name" value="RNA_pol_Rpc82"/>
    <property type="match status" value="1"/>
</dbReference>
<evidence type="ECO:0000256" key="6">
    <source>
        <dbReference type="RuleBase" id="RU367076"/>
    </source>
</evidence>
<dbReference type="GO" id="GO:0006351">
    <property type="term" value="P:DNA-templated transcription"/>
    <property type="evidence" value="ECO:0007669"/>
    <property type="project" value="InterPro"/>
</dbReference>
<evidence type="ECO:0000256" key="5">
    <source>
        <dbReference type="ARBA" id="ARBA00025127"/>
    </source>
</evidence>
<dbReference type="InterPro" id="IPR036388">
    <property type="entry name" value="WH-like_DNA-bd_sf"/>
</dbReference>
<dbReference type="PANTHER" id="PTHR12949:SF0">
    <property type="entry name" value="DNA-DIRECTED RNA POLYMERASE III SUBUNIT RPC3"/>
    <property type="match status" value="1"/>
</dbReference>
<accession>A0A1Y1WEN6</accession>
<keyword evidence="2 6" id="KW-0240">DNA-directed RNA polymerase</keyword>
<feature type="domain" description="RNA polymerase III subunit RPC82-related helix-turn-helix" evidence="9">
    <location>
        <begin position="7"/>
        <end position="64"/>
    </location>
</feature>
<keyword evidence="3 6" id="KW-0804">Transcription</keyword>
<dbReference type="Proteomes" id="UP000193922">
    <property type="component" value="Unassembled WGS sequence"/>
</dbReference>
<dbReference type="InterPro" id="IPR008806">
    <property type="entry name" value="RNA_pol_III_Rpc82_C"/>
</dbReference>
<evidence type="ECO:0000256" key="7">
    <source>
        <dbReference type="SAM" id="MobiDB-lite"/>
    </source>
</evidence>
<evidence type="ECO:0000256" key="2">
    <source>
        <dbReference type="ARBA" id="ARBA00022478"/>
    </source>
</evidence>
<dbReference type="InterPro" id="IPR013197">
    <property type="entry name" value="RNA_pol_III_RPC82-rel_HTH"/>
</dbReference>
<comment type="subunit">
    <text evidence="6">Component of the RNA polymerase III (Pol III) complex consisting of 17 subunits.</text>
</comment>
<organism evidence="11 12">
    <name type="scientific">Linderina pennispora</name>
    <dbReference type="NCBI Taxonomy" id="61395"/>
    <lineage>
        <taxon>Eukaryota</taxon>
        <taxon>Fungi</taxon>
        <taxon>Fungi incertae sedis</taxon>
        <taxon>Zoopagomycota</taxon>
        <taxon>Kickxellomycotina</taxon>
        <taxon>Kickxellomycetes</taxon>
        <taxon>Kickxellales</taxon>
        <taxon>Kickxellaceae</taxon>
        <taxon>Linderina</taxon>
    </lineage>
</organism>
<comment type="similarity">
    <text evidence="6">Belongs to the RNA polymerase beta chain family.</text>
</comment>
<dbReference type="OrthoDB" id="272392at2759"/>
<dbReference type="RefSeq" id="XP_040745415.1">
    <property type="nucleotide sequence ID" value="XM_040890977.1"/>
</dbReference>
<proteinExistence type="inferred from homology"/>
<gene>
    <name evidence="11" type="ORF">DL89DRAFT_311521</name>
</gene>
<evidence type="ECO:0000259" key="10">
    <source>
        <dbReference type="Pfam" id="PF22536"/>
    </source>
</evidence>
<dbReference type="GO" id="GO:0005666">
    <property type="term" value="C:RNA polymerase III complex"/>
    <property type="evidence" value="ECO:0007669"/>
    <property type="project" value="UniProtKB-UniRule"/>
</dbReference>
<name>A0A1Y1WEN6_9FUNG</name>
<dbReference type="STRING" id="61395.A0A1Y1WEN6"/>
<dbReference type="GeneID" id="63807625"/>
<feature type="domain" description="DNA-directed RNA polymerase III subunit RPC3 winged-helix" evidence="10">
    <location>
        <begin position="357"/>
        <end position="398"/>
    </location>
</feature>
<evidence type="ECO:0000259" key="9">
    <source>
        <dbReference type="Pfam" id="PF08221"/>
    </source>
</evidence>
<feature type="domain" description="RNA polymerase III Rpc82 C -terminal" evidence="8">
    <location>
        <begin position="140"/>
        <end position="347"/>
    </location>
</feature>
<dbReference type="InterPro" id="IPR039748">
    <property type="entry name" value="RPC3"/>
</dbReference>
<sequence>MFTQQFELCKRILRTHFGPIVAQVATVLIHEGRLPLGLLAQKAGKTLRQTKESVAVLIQHGIATHASSKEGSRMATYYSISPRNVLRLERAGLYLALVEERMGKEGLAIFRVFMDNGPKRVLEFEAMASAKQIKFRQAVAKMVNERYITAVRAVDTVTKIDRLMAEERKELDKLMVPPTAKELKEIRARIKEREDEEYHNTAVIGIKRKAVSHEDSMDGGEAPEQQIDTVDEAMFFRPYCDRLDVFLRNQQITNYFADKYNAAAGAVIKTMLRLTESKTKTCRDKVSPTVSASQTAKGDGTSQGMTRKERAEIILALLEVLSSDSSGIVRKLEERGAGQFVIDFQLASNTLRNLCLDALVQEKFGALHARTVRILRDKQKLDEKVIAQSVMLPIGQCR</sequence>
<protein>
    <recommendedName>
        <fullName evidence="6">DNA-directed RNA polymerase III subunit RPC3</fullName>
        <shortName evidence="6">RNA polymerase III subunit C3</shortName>
    </recommendedName>
</protein>
<evidence type="ECO:0000256" key="3">
    <source>
        <dbReference type="ARBA" id="ARBA00023163"/>
    </source>
</evidence>
<reference evidence="11 12" key="1">
    <citation type="submission" date="2016-07" db="EMBL/GenBank/DDBJ databases">
        <title>Pervasive Adenine N6-methylation of Active Genes in Fungi.</title>
        <authorList>
            <consortium name="DOE Joint Genome Institute"/>
            <person name="Mondo S.J."/>
            <person name="Dannebaum R.O."/>
            <person name="Kuo R.C."/>
            <person name="Labutti K."/>
            <person name="Haridas S."/>
            <person name="Kuo A."/>
            <person name="Salamov A."/>
            <person name="Ahrendt S.R."/>
            <person name="Lipzen A."/>
            <person name="Sullivan W."/>
            <person name="Andreopoulos W.B."/>
            <person name="Clum A."/>
            <person name="Lindquist E."/>
            <person name="Daum C."/>
            <person name="Ramamoorthy G.K."/>
            <person name="Gryganskyi A."/>
            <person name="Culley D."/>
            <person name="Magnuson J.K."/>
            <person name="James T.Y."/>
            <person name="O'Malley M.A."/>
            <person name="Stajich J.E."/>
            <person name="Spatafora J.W."/>
            <person name="Visel A."/>
            <person name="Grigoriev I.V."/>
        </authorList>
    </citation>
    <scope>NUCLEOTIDE SEQUENCE [LARGE SCALE GENOMIC DNA]</scope>
    <source>
        <strain evidence="11 12">ATCC 12442</strain>
    </source>
</reference>
<dbReference type="PANTHER" id="PTHR12949">
    <property type="entry name" value="RNA POLYMERASE III DNA DIRECTED -RELATED"/>
    <property type="match status" value="1"/>
</dbReference>
<evidence type="ECO:0000256" key="1">
    <source>
        <dbReference type="ARBA" id="ARBA00004123"/>
    </source>
</evidence>
<keyword evidence="12" id="KW-1185">Reference proteome</keyword>
<keyword evidence="4 6" id="KW-0539">Nucleus</keyword>